<sequence>MDAPLTAHKTSWAVRPRAESHVGASDSLVGSADSVVGTSKSYVGSAEFAVGVSDSFLDGAASAPRTGPWEQVQLSELLTSSVTSHASPRPAASLRRESQETASGAPWEPPPEHRVRTGNEHWGGAENAHKMPPRPLPSRRRSSEQDKPGDDAIGGGNGWVADVSGGWADDVSRAGADVGGWPAQRQVAERERASVSGALLLDDDAAGMPLLPRLKIGRRRDSWEEEEKKRSLAWRKLRGVGKRVMGALWWVLKLPGVSDEEGINVLGATLLITGSTISGGALALPAVTQDLGFIPSAVSMTGCWLFQVLEGLLLAEVIVGIMQRLNKDSASITSAASETLGPRTALLLSACYVFYMNATLVANISRGATIVAAMVDLPLDVASLALVLASGALLFVGGVRATDLANRVLTGLLLLSLILTILTGLSHMEVGRLTRGSWAAIPASLPVIMQVLNFLCMLPVVCSILRGEIRLIRVAVILGSGIPLLLYVAWDAVALGLLPAMPLAIPARQTDPVEVLMEARGAHMGVVLTLFAFTAVATTIIGCHLSLSDFFFEYMLPSHVSAAGATKGSPAPPGGSPEAWPGATPAPGRRAKVWACSVLTLLPSLLLAMTVPDMVYSVLDYTSLYLVTILFGVAPPLMCWSLRDARDEKTAAFAVEREFTPRRGLLVVAAAFSVLLLLLKGFEHYVVLLGTFIPGVQMAPKNVPIA</sequence>
<evidence type="ECO:0000256" key="5">
    <source>
        <dbReference type="ARBA" id="ARBA00022692"/>
    </source>
</evidence>
<evidence type="ECO:0000256" key="6">
    <source>
        <dbReference type="ARBA" id="ARBA00022989"/>
    </source>
</evidence>
<feature type="transmembrane region" description="Helical" evidence="9">
    <location>
        <begin position="521"/>
        <end position="547"/>
    </location>
</feature>
<dbReference type="Proteomes" id="UP000054558">
    <property type="component" value="Unassembled WGS sequence"/>
</dbReference>
<keyword evidence="4" id="KW-0997">Cell inner membrane</keyword>
<feature type="transmembrane region" description="Helical" evidence="9">
    <location>
        <begin position="344"/>
        <end position="365"/>
    </location>
</feature>
<feature type="transmembrane region" description="Helical" evidence="9">
    <location>
        <begin position="623"/>
        <end position="643"/>
    </location>
</feature>
<keyword evidence="3" id="KW-1003">Cell membrane</keyword>
<dbReference type="AlphaFoldDB" id="A0A1Y1HYF1"/>
<evidence type="ECO:0000256" key="7">
    <source>
        <dbReference type="ARBA" id="ARBA00023136"/>
    </source>
</evidence>
<dbReference type="Pfam" id="PF03222">
    <property type="entry name" value="Trp_Tyr_perm"/>
    <property type="match status" value="1"/>
</dbReference>
<feature type="transmembrane region" description="Helical" evidence="9">
    <location>
        <begin position="664"/>
        <end position="682"/>
    </location>
</feature>
<evidence type="ECO:0000313" key="10">
    <source>
        <dbReference type="EMBL" id="GAQ82209.1"/>
    </source>
</evidence>
<evidence type="ECO:0000256" key="4">
    <source>
        <dbReference type="ARBA" id="ARBA00022519"/>
    </source>
</evidence>
<feature type="transmembrane region" description="Helical" evidence="9">
    <location>
        <begin position="593"/>
        <end position="611"/>
    </location>
</feature>
<evidence type="ECO:0000313" key="11">
    <source>
        <dbReference type="Proteomes" id="UP000054558"/>
    </source>
</evidence>
<feature type="compositionally biased region" description="Basic and acidic residues" evidence="8">
    <location>
        <begin position="141"/>
        <end position="150"/>
    </location>
</feature>
<evidence type="ECO:0000256" key="3">
    <source>
        <dbReference type="ARBA" id="ARBA00022475"/>
    </source>
</evidence>
<evidence type="ECO:0000256" key="1">
    <source>
        <dbReference type="ARBA" id="ARBA00004429"/>
    </source>
</evidence>
<accession>A0A1Y1HYF1</accession>
<keyword evidence="7 9" id="KW-0472">Membrane</keyword>
<keyword evidence="11" id="KW-1185">Reference proteome</keyword>
<evidence type="ECO:0000256" key="2">
    <source>
        <dbReference type="ARBA" id="ARBA00022448"/>
    </source>
</evidence>
<feature type="region of interest" description="Disordered" evidence="8">
    <location>
        <begin position="80"/>
        <end position="157"/>
    </location>
</feature>
<evidence type="ECO:0000256" key="9">
    <source>
        <dbReference type="SAM" id="Phobius"/>
    </source>
</evidence>
<organism evidence="10 11">
    <name type="scientific">Klebsormidium nitens</name>
    <name type="common">Green alga</name>
    <name type="synonym">Ulothrix nitens</name>
    <dbReference type="NCBI Taxonomy" id="105231"/>
    <lineage>
        <taxon>Eukaryota</taxon>
        <taxon>Viridiplantae</taxon>
        <taxon>Streptophyta</taxon>
        <taxon>Klebsormidiophyceae</taxon>
        <taxon>Klebsormidiales</taxon>
        <taxon>Klebsormidiaceae</taxon>
        <taxon>Klebsormidium</taxon>
    </lineage>
</organism>
<feature type="transmembrane region" description="Helical" evidence="9">
    <location>
        <begin position="474"/>
        <end position="501"/>
    </location>
</feature>
<gene>
    <name evidence="10" type="ORF">KFL_001040120</name>
</gene>
<dbReference type="OMA" id="NSCFLAY"/>
<keyword evidence="2" id="KW-0813">Transport</keyword>
<dbReference type="EMBL" id="DF237053">
    <property type="protein sequence ID" value="GAQ82209.1"/>
    <property type="molecule type" value="Genomic_DNA"/>
</dbReference>
<name>A0A1Y1HYF1_KLENI</name>
<feature type="transmembrane region" description="Helical" evidence="9">
    <location>
        <begin position="304"/>
        <end position="323"/>
    </location>
</feature>
<dbReference type="OrthoDB" id="204942at2759"/>
<dbReference type="PANTHER" id="PTHR32195:SF26">
    <property type="entry name" value="TRYPTOPHAN OR TYROSINE TRANSPORTER PROTEIN"/>
    <property type="match status" value="1"/>
</dbReference>
<evidence type="ECO:0000256" key="8">
    <source>
        <dbReference type="SAM" id="MobiDB-lite"/>
    </source>
</evidence>
<feature type="region of interest" description="Disordered" evidence="8">
    <location>
        <begin position="1"/>
        <end position="31"/>
    </location>
</feature>
<dbReference type="GO" id="GO:0009706">
    <property type="term" value="C:chloroplast inner membrane"/>
    <property type="evidence" value="ECO:0000318"/>
    <property type="project" value="GO_Central"/>
</dbReference>
<feature type="transmembrane region" description="Helical" evidence="9">
    <location>
        <begin position="438"/>
        <end position="462"/>
    </location>
</feature>
<proteinExistence type="predicted"/>
<feature type="transmembrane region" description="Helical" evidence="9">
    <location>
        <begin position="377"/>
        <end position="396"/>
    </location>
</feature>
<dbReference type="GO" id="GO:0003333">
    <property type="term" value="P:amino acid transmembrane transport"/>
    <property type="evidence" value="ECO:0007669"/>
    <property type="project" value="InterPro"/>
</dbReference>
<protein>
    <submittedName>
        <fullName evidence="10">Tryptophan or tyrosine transporter protein</fullName>
    </submittedName>
</protein>
<comment type="subcellular location">
    <subcellularLocation>
        <location evidence="1">Cell inner membrane</location>
        <topology evidence="1">Multi-pass membrane protein</topology>
    </subcellularLocation>
</comment>
<dbReference type="InterPro" id="IPR018227">
    <property type="entry name" value="Amino_acid_transport_2"/>
</dbReference>
<reference evidence="10 11" key="1">
    <citation type="journal article" date="2014" name="Nat. Commun.">
        <title>Klebsormidium flaccidum genome reveals primary factors for plant terrestrial adaptation.</title>
        <authorList>
            <person name="Hori K."/>
            <person name="Maruyama F."/>
            <person name="Fujisawa T."/>
            <person name="Togashi T."/>
            <person name="Yamamoto N."/>
            <person name="Seo M."/>
            <person name="Sato S."/>
            <person name="Yamada T."/>
            <person name="Mori H."/>
            <person name="Tajima N."/>
            <person name="Moriyama T."/>
            <person name="Ikeuchi M."/>
            <person name="Watanabe M."/>
            <person name="Wada H."/>
            <person name="Kobayashi K."/>
            <person name="Saito M."/>
            <person name="Masuda T."/>
            <person name="Sasaki-Sekimoto Y."/>
            <person name="Mashiguchi K."/>
            <person name="Awai K."/>
            <person name="Shimojima M."/>
            <person name="Masuda S."/>
            <person name="Iwai M."/>
            <person name="Nobusawa T."/>
            <person name="Narise T."/>
            <person name="Kondo S."/>
            <person name="Saito H."/>
            <person name="Sato R."/>
            <person name="Murakawa M."/>
            <person name="Ihara Y."/>
            <person name="Oshima-Yamada Y."/>
            <person name="Ohtaka K."/>
            <person name="Satoh M."/>
            <person name="Sonobe K."/>
            <person name="Ishii M."/>
            <person name="Ohtani R."/>
            <person name="Kanamori-Sato M."/>
            <person name="Honoki R."/>
            <person name="Miyazaki D."/>
            <person name="Mochizuki H."/>
            <person name="Umetsu J."/>
            <person name="Higashi K."/>
            <person name="Shibata D."/>
            <person name="Kamiya Y."/>
            <person name="Sato N."/>
            <person name="Nakamura Y."/>
            <person name="Tabata S."/>
            <person name="Ida S."/>
            <person name="Kurokawa K."/>
            <person name="Ohta H."/>
        </authorList>
    </citation>
    <scope>NUCLEOTIDE SEQUENCE [LARGE SCALE GENOMIC DNA]</scope>
    <source>
        <strain evidence="10 11">NIES-2285</strain>
    </source>
</reference>
<feature type="transmembrane region" description="Helical" evidence="9">
    <location>
        <begin position="408"/>
        <end position="426"/>
    </location>
</feature>
<dbReference type="PANTHER" id="PTHR32195">
    <property type="entry name" value="OS07G0662800 PROTEIN"/>
    <property type="match status" value="1"/>
</dbReference>
<dbReference type="GO" id="GO:0005886">
    <property type="term" value="C:plasma membrane"/>
    <property type="evidence" value="ECO:0007669"/>
    <property type="project" value="UniProtKB-SubCell"/>
</dbReference>
<keyword evidence="6 9" id="KW-1133">Transmembrane helix</keyword>
<feature type="compositionally biased region" description="Basic and acidic residues" evidence="8">
    <location>
        <begin position="110"/>
        <end position="119"/>
    </location>
</feature>
<keyword evidence="5 9" id="KW-0812">Transmembrane</keyword>